<protein>
    <submittedName>
        <fullName evidence="1">Uncharacterized protein</fullName>
    </submittedName>
</protein>
<sequence length="110" mass="12139">MNTEEIADLRRWFDASGGIADGRPFLGDRRLDAMVEVMLEMAAQLWVLRRRNTVLESALAAAGTLAADTVEQHQLSPEATATLRTERADFVATIFRSLAELPIDPTPKEA</sequence>
<dbReference type="EMBL" id="JACIJC010000002">
    <property type="protein sequence ID" value="MBB5685342.1"/>
    <property type="molecule type" value="Genomic_DNA"/>
</dbReference>
<dbReference type="Proteomes" id="UP000549617">
    <property type="component" value="Unassembled WGS sequence"/>
</dbReference>
<organism evidence="1 2">
    <name type="scientific">Sphingobium boeckii</name>
    <dbReference type="NCBI Taxonomy" id="1082345"/>
    <lineage>
        <taxon>Bacteria</taxon>
        <taxon>Pseudomonadati</taxon>
        <taxon>Pseudomonadota</taxon>
        <taxon>Alphaproteobacteria</taxon>
        <taxon>Sphingomonadales</taxon>
        <taxon>Sphingomonadaceae</taxon>
        <taxon>Sphingobium</taxon>
    </lineage>
</organism>
<gene>
    <name evidence="1" type="ORF">FHS49_001350</name>
</gene>
<evidence type="ECO:0000313" key="2">
    <source>
        <dbReference type="Proteomes" id="UP000549617"/>
    </source>
</evidence>
<accession>A0A7W9AGP6</accession>
<comment type="caution">
    <text evidence="1">The sequence shown here is derived from an EMBL/GenBank/DDBJ whole genome shotgun (WGS) entry which is preliminary data.</text>
</comment>
<proteinExistence type="predicted"/>
<dbReference type="AlphaFoldDB" id="A0A7W9AGP6"/>
<name>A0A7W9AGP6_9SPHN</name>
<reference evidence="1 2" key="1">
    <citation type="submission" date="2020-08" db="EMBL/GenBank/DDBJ databases">
        <title>Genomic Encyclopedia of Type Strains, Phase IV (KMG-IV): sequencing the most valuable type-strain genomes for metagenomic binning, comparative biology and taxonomic classification.</title>
        <authorList>
            <person name="Goeker M."/>
        </authorList>
    </citation>
    <scope>NUCLEOTIDE SEQUENCE [LARGE SCALE GENOMIC DNA]</scope>
    <source>
        <strain evidence="1 2">DSM 25079</strain>
    </source>
</reference>
<keyword evidence="2" id="KW-1185">Reference proteome</keyword>
<evidence type="ECO:0000313" key="1">
    <source>
        <dbReference type="EMBL" id="MBB5685342.1"/>
    </source>
</evidence>
<dbReference type="RefSeq" id="WP_184016603.1">
    <property type="nucleotide sequence ID" value="NZ_JACIJC010000002.1"/>
</dbReference>